<feature type="signal peptide" evidence="1">
    <location>
        <begin position="1"/>
        <end position="19"/>
    </location>
</feature>
<keyword evidence="3" id="KW-1185">Reference proteome</keyword>
<name>A0A0E0F339_9ORYZ</name>
<proteinExistence type="predicted"/>
<evidence type="ECO:0000313" key="3">
    <source>
        <dbReference type="Proteomes" id="UP000008021"/>
    </source>
</evidence>
<evidence type="ECO:0000313" key="2">
    <source>
        <dbReference type="EnsemblPlants" id="OMERI11G04250.1"/>
    </source>
</evidence>
<dbReference type="EnsemblPlants" id="OMERI11G04250.1">
    <property type="protein sequence ID" value="OMERI11G04250.1"/>
    <property type="gene ID" value="OMERI11G04250"/>
</dbReference>
<accession>A0A0E0F339</accession>
<keyword evidence="1" id="KW-0732">Signal</keyword>
<reference evidence="2" key="1">
    <citation type="submission" date="2015-04" db="UniProtKB">
        <authorList>
            <consortium name="EnsemblPlants"/>
        </authorList>
    </citation>
    <scope>IDENTIFICATION</scope>
</reference>
<dbReference type="AlphaFoldDB" id="A0A0E0F339"/>
<protein>
    <recommendedName>
        <fullName evidence="4">Bowman-Birk serine protease inhibitors family domain-containing protein</fullName>
    </recommendedName>
</protein>
<evidence type="ECO:0000256" key="1">
    <source>
        <dbReference type="SAM" id="SignalP"/>
    </source>
</evidence>
<sequence>MALMVVASLTMALLAMASATATTGSIQVGKCGDLSPAFPGNCAADVCQFRCAVMGGDREKAYCDAATGKCCCPPGSATLCRPLDGCRSRIPACRIKCKSVFRDPGRAFCQDGSPGFGDSCCCPPNNVEHYSSN</sequence>
<dbReference type="HOGENOM" id="CLU_131776_0_0_1"/>
<dbReference type="Proteomes" id="UP000008021">
    <property type="component" value="Chromosome 11"/>
</dbReference>
<organism evidence="2">
    <name type="scientific">Oryza meridionalis</name>
    <dbReference type="NCBI Taxonomy" id="40149"/>
    <lineage>
        <taxon>Eukaryota</taxon>
        <taxon>Viridiplantae</taxon>
        <taxon>Streptophyta</taxon>
        <taxon>Embryophyta</taxon>
        <taxon>Tracheophyta</taxon>
        <taxon>Spermatophyta</taxon>
        <taxon>Magnoliopsida</taxon>
        <taxon>Liliopsida</taxon>
        <taxon>Poales</taxon>
        <taxon>Poaceae</taxon>
        <taxon>BOP clade</taxon>
        <taxon>Oryzoideae</taxon>
        <taxon>Oryzeae</taxon>
        <taxon>Oryzinae</taxon>
        <taxon>Oryza</taxon>
    </lineage>
</organism>
<feature type="chain" id="PRO_5002358614" description="Bowman-Birk serine protease inhibitors family domain-containing protein" evidence="1">
    <location>
        <begin position="20"/>
        <end position="133"/>
    </location>
</feature>
<reference evidence="2" key="2">
    <citation type="submission" date="2018-05" db="EMBL/GenBank/DDBJ databases">
        <title>OmerRS3 (Oryza meridionalis Reference Sequence Version 3).</title>
        <authorList>
            <person name="Zhang J."/>
            <person name="Kudrna D."/>
            <person name="Lee S."/>
            <person name="Talag J."/>
            <person name="Welchert J."/>
            <person name="Wing R.A."/>
        </authorList>
    </citation>
    <scope>NUCLEOTIDE SEQUENCE [LARGE SCALE GENOMIC DNA]</scope>
    <source>
        <strain evidence="2">cv. OR44</strain>
    </source>
</reference>
<dbReference type="Gramene" id="OMERI11G04250.1">
    <property type="protein sequence ID" value="OMERI11G04250.1"/>
    <property type="gene ID" value="OMERI11G04250"/>
</dbReference>
<evidence type="ECO:0008006" key="4">
    <source>
        <dbReference type="Google" id="ProtNLM"/>
    </source>
</evidence>